<keyword evidence="2 6" id="KW-1003">Cell membrane</keyword>
<proteinExistence type="inferred from homology"/>
<organism evidence="8 9">
    <name type="scientific">Candidatus Buchananbacteria bacterium CG10_big_fil_rev_8_21_14_0_10_42_9</name>
    <dbReference type="NCBI Taxonomy" id="1974526"/>
    <lineage>
        <taxon>Bacteria</taxon>
        <taxon>Candidatus Buchananiibacteriota</taxon>
    </lineage>
</organism>
<evidence type="ECO:0000256" key="2">
    <source>
        <dbReference type="ARBA" id="ARBA00022475"/>
    </source>
</evidence>
<feature type="transmembrane region" description="Helical" evidence="6">
    <location>
        <begin position="17"/>
        <end position="42"/>
    </location>
</feature>
<dbReference type="AlphaFoldDB" id="A0A2H0W3C4"/>
<feature type="transmembrane region" description="Helical" evidence="6">
    <location>
        <begin position="204"/>
        <end position="224"/>
    </location>
</feature>
<name>A0A2H0W3C4_9BACT</name>
<gene>
    <name evidence="8" type="ORF">COT81_02600</name>
</gene>
<dbReference type="Pfam" id="PF09335">
    <property type="entry name" value="VTT_dom"/>
    <property type="match status" value="1"/>
</dbReference>
<dbReference type="Proteomes" id="UP000230935">
    <property type="component" value="Unassembled WGS sequence"/>
</dbReference>
<evidence type="ECO:0000313" key="8">
    <source>
        <dbReference type="EMBL" id="PIS05150.1"/>
    </source>
</evidence>
<comment type="caution">
    <text evidence="8">The sequence shown here is derived from an EMBL/GenBank/DDBJ whole genome shotgun (WGS) entry which is preliminary data.</text>
</comment>
<keyword evidence="5 6" id="KW-0472">Membrane</keyword>
<evidence type="ECO:0000256" key="5">
    <source>
        <dbReference type="ARBA" id="ARBA00023136"/>
    </source>
</evidence>
<evidence type="ECO:0000259" key="7">
    <source>
        <dbReference type="Pfam" id="PF09335"/>
    </source>
</evidence>
<sequence>MNLSFQKLKEIYSKHRLWLLLLLIALALFVIVLIPILIWVPISKLFTDPESIKTFVLSSEKWAILVYVLLSIVVVVAPPLPNEIVPIAGGIIFGFWQALIFGILARIIGSSINYWLGTKIRKGIYVKLISEEEQERLKKHTEKIGWQTVFISRFLPSTDTDLIAYVSGIAKMKYLPFIVASFFGMLVPVSFTIFIGASLLTNKYLFFSLVAFYIIGMLFAPKIIKKVFRPKIPIS</sequence>
<dbReference type="GO" id="GO:0005886">
    <property type="term" value="C:plasma membrane"/>
    <property type="evidence" value="ECO:0007669"/>
    <property type="project" value="UniProtKB-SubCell"/>
</dbReference>
<dbReference type="PANTHER" id="PTHR12677:SF59">
    <property type="entry name" value="GOLGI APPARATUS MEMBRANE PROTEIN TVP38-RELATED"/>
    <property type="match status" value="1"/>
</dbReference>
<reference evidence="9" key="1">
    <citation type="submission" date="2017-09" db="EMBL/GenBank/DDBJ databases">
        <title>Depth-based differentiation of microbial function through sediment-hosted aquifers and enrichment of novel symbionts in the deep terrestrial subsurface.</title>
        <authorList>
            <person name="Probst A.J."/>
            <person name="Ladd B."/>
            <person name="Jarett J.K."/>
            <person name="Geller-Mcgrath D.E."/>
            <person name="Sieber C.M.K."/>
            <person name="Emerson J.B."/>
            <person name="Anantharaman K."/>
            <person name="Thomas B.C."/>
            <person name="Malmstrom R."/>
            <person name="Stieglmeier M."/>
            <person name="Klingl A."/>
            <person name="Woyke T."/>
            <person name="Ryan C.M."/>
            <person name="Banfield J.F."/>
        </authorList>
    </citation>
    <scope>NUCLEOTIDE SEQUENCE [LARGE SCALE GENOMIC DNA]</scope>
</reference>
<feature type="transmembrane region" description="Helical" evidence="6">
    <location>
        <begin position="87"/>
        <end position="109"/>
    </location>
</feature>
<comment type="subcellular location">
    <subcellularLocation>
        <location evidence="1 6">Cell membrane</location>
        <topology evidence="1 6">Multi-pass membrane protein</topology>
    </subcellularLocation>
</comment>
<keyword evidence="3 6" id="KW-0812">Transmembrane</keyword>
<dbReference type="InterPro" id="IPR015414">
    <property type="entry name" value="TMEM64"/>
</dbReference>
<protein>
    <recommendedName>
        <fullName evidence="6">TVP38/TMEM64 family membrane protein</fullName>
    </recommendedName>
</protein>
<dbReference type="PANTHER" id="PTHR12677">
    <property type="entry name" value="GOLGI APPARATUS MEMBRANE PROTEIN TVP38-RELATED"/>
    <property type="match status" value="1"/>
</dbReference>
<dbReference type="EMBL" id="PEZZ01000018">
    <property type="protein sequence ID" value="PIS05150.1"/>
    <property type="molecule type" value="Genomic_DNA"/>
</dbReference>
<evidence type="ECO:0000313" key="9">
    <source>
        <dbReference type="Proteomes" id="UP000230935"/>
    </source>
</evidence>
<evidence type="ECO:0000256" key="6">
    <source>
        <dbReference type="RuleBase" id="RU366058"/>
    </source>
</evidence>
<dbReference type="InterPro" id="IPR032816">
    <property type="entry name" value="VTT_dom"/>
</dbReference>
<comment type="similarity">
    <text evidence="6">Belongs to the TVP38/TMEM64 family.</text>
</comment>
<feature type="transmembrane region" description="Helical" evidence="6">
    <location>
        <begin position="62"/>
        <end position="81"/>
    </location>
</feature>
<keyword evidence="4 6" id="KW-1133">Transmembrane helix</keyword>
<feature type="domain" description="VTT" evidence="7">
    <location>
        <begin position="80"/>
        <end position="197"/>
    </location>
</feature>
<feature type="transmembrane region" description="Helical" evidence="6">
    <location>
        <begin position="174"/>
        <end position="198"/>
    </location>
</feature>
<evidence type="ECO:0000256" key="3">
    <source>
        <dbReference type="ARBA" id="ARBA00022692"/>
    </source>
</evidence>
<evidence type="ECO:0000256" key="4">
    <source>
        <dbReference type="ARBA" id="ARBA00022989"/>
    </source>
</evidence>
<accession>A0A2H0W3C4</accession>
<evidence type="ECO:0000256" key="1">
    <source>
        <dbReference type="ARBA" id="ARBA00004651"/>
    </source>
</evidence>